<dbReference type="Proteomes" id="UP000311713">
    <property type="component" value="Unassembled WGS sequence"/>
</dbReference>
<dbReference type="Gene3D" id="3.20.10.10">
    <property type="entry name" value="D-amino Acid Aminotransferase, subunit A, domain 2"/>
    <property type="match status" value="1"/>
</dbReference>
<accession>A0A5C4VEC5</accession>
<dbReference type="NCBIfam" id="NF006734">
    <property type="entry name" value="PRK09266.1"/>
    <property type="match status" value="1"/>
</dbReference>
<dbReference type="Gene3D" id="3.30.470.10">
    <property type="match status" value="1"/>
</dbReference>
<dbReference type="InterPro" id="IPR043132">
    <property type="entry name" value="BCAT-like_C"/>
</dbReference>
<keyword evidence="3" id="KW-1185">Reference proteome</keyword>
<name>A0A5C4VEC5_9ACTN</name>
<dbReference type="PANTHER" id="PTHR42743:SF2">
    <property type="entry name" value="AMINODEOXYCHORISMATE LYASE"/>
    <property type="match status" value="1"/>
</dbReference>
<keyword evidence="2" id="KW-0808">Transferase</keyword>
<evidence type="ECO:0000313" key="2">
    <source>
        <dbReference type="EMBL" id="TNM34287.1"/>
    </source>
</evidence>
<evidence type="ECO:0000256" key="1">
    <source>
        <dbReference type="ARBA" id="ARBA00009320"/>
    </source>
</evidence>
<dbReference type="GO" id="GO:0008483">
    <property type="term" value="F:transaminase activity"/>
    <property type="evidence" value="ECO:0007669"/>
    <property type="project" value="UniProtKB-KW"/>
</dbReference>
<dbReference type="EMBL" id="VDGT01000001">
    <property type="protein sequence ID" value="TNM34287.1"/>
    <property type="molecule type" value="Genomic_DNA"/>
</dbReference>
<comment type="similarity">
    <text evidence="1">Belongs to the class-IV pyridoxal-phosphate-dependent aminotransferase family.</text>
</comment>
<dbReference type="AlphaFoldDB" id="A0A5C4VEC5"/>
<dbReference type="InterPro" id="IPR001544">
    <property type="entry name" value="Aminotrans_IV"/>
</dbReference>
<dbReference type="InterPro" id="IPR043131">
    <property type="entry name" value="BCAT-like_N"/>
</dbReference>
<dbReference type="InterPro" id="IPR050571">
    <property type="entry name" value="Class-IV_PLP-Dep_Aminotrnsfr"/>
</dbReference>
<protein>
    <submittedName>
        <fullName evidence="2">Aminotransferase</fullName>
    </submittedName>
</protein>
<dbReference type="PANTHER" id="PTHR42743">
    <property type="entry name" value="AMINO-ACID AMINOTRANSFERASE"/>
    <property type="match status" value="1"/>
</dbReference>
<dbReference type="Pfam" id="PF01063">
    <property type="entry name" value="Aminotran_4"/>
    <property type="match status" value="1"/>
</dbReference>
<dbReference type="RefSeq" id="WP_139640047.1">
    <property type="nucleotide sequence ID" value="NZ_BAAAZS010000014.1"/>
</dbReference>
<dbReference type="OrthoDB" id="8912228at2"/>
<evidence type="ECO:0000313" key="3">
    <source>
        <dbReference type="Proteomes" id="UP000311713"/>
    </source>
</evidence>
<reference evidence="2 3" key="1">
    <citation type="submission" date="2019-06" db="EMBL/GenBank/DDBJ databases">
        <title>Draft genome of Streptomyces sedi sp. JCM16909.</title>
        <authorList>
            <person name="Klykleung N."/>
            <person name="Tanasupawat S."/>
            <person name="Kudo T."/>
            <person name="Yuki M."/>
            <person name="Ohkuma M."/>
        </authorList>
    </citation>
    <scope>NUCLEOTIDE SEQUENCE [LARGE SCALE GENOMIC DNA]</scope>
    <source>
        <strain evidence="2 3">JCM 16909</strain>
    </source>
</reference>
<dbReference type="InterPro" id="IPR036038">
    <property type="entry name" value="Aminotransferase-like"/>
</dbReference>
<dbReference type="GO" id="GO:0005829">
    <property type="term" value="C:cytosol"/>
    <property type="evidence" value="ECO:0007669"/>
    <property type="project" value="TreeGrafter"/>
</dbReference>
<proteinExistence type="inferred from homology"/>
<comment type="caution">
    <text evidence="2">The sequence shown here is derived from an EMBL/GenBank/DDBJ whole genome shotgun (WGS) entry which is preliminary data.</text>
</comment>
<dbReference type="GO" id="GO:0008696">
    <property type="term" value="F:4-amino-4-deoxychorismate lyase activity"/>
    <property type="evidence" value="ECO:0007669"/>
    <property type="project" value="TreeGrafter"/>
</dbReference>
<sequence length="260" mass="27805">MVTLDGRPVSTAELLPLALTNLGHFTTMRVDADGTVRGLSLHMERLARDCATVFGAELDTARVRAFVRRSLTGHESPCVVRVTIYDPSTDLGHLAEADDPHVLVTVRAAATGPLPPLRVRSVRYERDLPPVKHVGLLGALHARRTAQFAGYDDALFIDRDGHVTEGSSWNVGFVDQGGAVVWPLGDVLPGVTMALLQESATHRVAVVTPEQAGNMAAAFATNTSFGVRPIASLDGIELAVEHPTLERLSATYLGLHGARP</sequence>
<organism evidence="2 3">
    <name type="scientific">Streptomyces sedi</name>
    <dbReference type="NCBI Taxonomy" id="555059"/>
    <lineage>
        <taxon>Bacteria</taxon>
        <taxon>Bacillati</taxon>
        <taxon>Actinomycetota</taxon>
        <taxon>Actinomycetes</taxon>
        <taxon>Kitasatosporales</taxon>
        <taxon>Streptomycetaceae</taxon>
        <taxon>Streptomyces</taxon>
    </lineage>
</organism>
<dbReference type="GO" id="GO:0008153">
    <property type="term" value="P:4-aminobenzoate biosynthetic process"/>
    <property type="evidence" value="ECO:0007669"/>
    <property type="project" value="TreeGrafter"/>
</dbReference>
<dbReference type="SUPFAM" id="SSF56752">
    <property type="entry name" value="D-aminoacid aminotransferase-like PLP-dependent enzymes"/>
    <property type="match status" value="1"/>
</dbReference>
<keyword evidence="2" id="KW-0032">Aminotransferase</keyword>
<gene>
    <name evidence="2" type="ORF">FH715_00920</name>
</gene>